<feature type="chain" id="PRO_5020853906" evidence="2">
    <location>
        <begin position="24"/>
        <end position="326"/>
    </location>
</feature>
<accession>A0A4S4B2W3</accession>
<proteinExistence type="inferred from homology"/>
<evidence type="ECO:0000256" key="2">
    <source>
        <dbReference type="SAM" id="SignalP"/>
    </source>
</evidence>
<dbReference type="Gene3D" id="3.40.190.150">
    <property type="entry name" value="Bordetella uptake gene, domain 1"/>
    <property type="match status" value="1"/>
</dbReference>
<dbReference type="Proteomes" id="UP000307956">
    <property type="component" value="Unassembled WGS sequence"/>
</dbReference>
<dbReference type="PIRSF" id="PIRSF017082">
    <property type="entry name" value="YflP"/>
    <property type="match status" value="1"/>
</dbReference>
<gene>
    <name evidence="3" type="ORF">E6O51_01225</name>
</gene>
<dbReference type="InterPro" id="IPR005064">
    <property type="entry name" value="BUG"/>
</dbReference>
<keyword evidence="2" id="KW-0732">Signal</keyword>
<evidence type="ECO:0000313" key="3">
    <source>
        <dbReference type="EMBL" id="THF65251.1"/>
    </source>
</evidence>
<comment type="caution">
    <text evidence="3">The sequence shown here is derived from an EMBL/GenBank/DDBJ whole genome shotgun (WGS) entry which is preliminary data.</text>
</comment>
<dbReference type="PANTHER" id="PTHR42928:SF5">
    <property type="entry name" value="BLR1237 PROTEIN"/>
    <property type="match status" value="1"/>
</dbReference>
<dbReference type="PANTHER" id="PTHR42928">
    <property type="entry name" value="TRICARBOXYLATE-BINDING PROTEIN"/>
    <property type="match status" value="1"/>
</dbReference>
<keyword evidence="4" id="KW-1185">Reference proteome</keyword>
<protein>
    <submittedName>
        <fullName evidence="3">Tripartite tricarboxylate transporter substrate binding protein</fullName>
    </submittedName>
</protein>
<dbReference type="Pfam" id="PF03401">
    <property type="entry name" value="TctC"/>
    <property type="match status" value="1"/>
</dbReference>
<comment type="similarity">
    <text evidence="1">Belongs to the UPF0065 (bug) family.</text>
</comment>
<dbReference type="OrthoDB" id="8678477at2"/>
<evidence type="ECO:0000256" key="1">
    <source>
        <dbReference type="ARBA" id="ARBA00006987"/>
    </source>
</evidence>
<dbReference type="EMBL" id="SSOD01000001">
    <property type="protein sequence ID" value="THF65251.1"/>
    <property type="molecule type" value="Genomic_DNA"/>
</dbReference>
<reference evidence="3 4" key="1">
    <citation type="submission" date="2019-04" db="EMBL/GenBank/DDBJ databases">
        <title>Azoarcus rhizosphaerae sp. nov. isolated from rhizosphere of Ficus religiosa.</title>
        <authorList>
            <person name="Lin S.-Y."/>
            <person name="Hameed A."/>
            <person name="Hsu Y.-H."/>
            <person name="Young C.-C."/>
        </authorList>
    </citation>
    <scope>NUCLEOTIDE SEQUENCE [LARGE SCALE GENOMIC DNA]</scope>
    <source>
        <strain evidence="3 4">CC-YHH848</strain>
    </source>
</reference>
<dbReference type="Gene3D" id="3.40.190.10">
    <property type="entry name" value="Periplasmic binding protein-like II"/>
    <property type="match status" value="1"/>
</dbReference>
<dbReference type="AlphaFoldDB" id="A0A4S4B2W3"/>
<dbReference type="InterPro" id="IPR042100">
    <property type="entry name" value="Bug_dom1"/>
</dbReference>
<sequence>MNIVQLFRAAALALLAVSAVAHGQAPAAYPNQPIHLLVPFSAGGGQDIFVRQLLPRLQERLGQPVVVENRPGASGNIAAEAVARAVPDGYTLLLGTAATHGMNQALQPVLPFDAQKSFEPVAHIADVPLVLVVHPSVPASNVDELVSWLKADPGRATYGSSGTGAPLHLAGELFKRVAGVEALHVPYKGSAPAIVDLIAGRIHFMFDTFAATNPHVRSGALRRIGVAAPRRARGDPDLPTLGEQGYAVDAYSWSAVFAPAGTPPAVVARLADAFAVAANDPALGPKLGEIGFEPVSGSGPDELRAFVASELKKWADVVRAADIKRE</sequence>
<name>A0A4S4B2W3_9RHOO</name>
<dbReference type="SUPFAM" id="SSF53850">
    <property type="entry name" value="Periplasmic binding protein-like II"/>
    <property type="match status" value="1"/>
</dbReference>
<feature type="signal peptide" evidence="2">
    <location>
        <begin position="1"/>
        <end position="23"/>
    </location>
</feature>
<dbReference type="CDD" id="cd13578">
    <property type="entry name" value="PBP2_Bug27"/>
    <property type="match status" value="1"/>
</dbReference>
<evidence type="ECO:0000313" key="4">
    <source>
        <dbReference type="Proteomes" id="UP000307956"/>
    </source>
</evidence>
<organism evidence="3 4">
    <name type="scientific">Pseudothauera rhizosphaerae</name>
    <dbReference type="NCBI Taxonomy" id="2565932"/>
    <lineage>
        <taxon>Bacteria</taxon>
        <taxon>Pseudomonadati</taxon>
        <taxon>Pseudomonadota</taxon>
        <taxon>Betaproteobacteria</taxon>
        <taxon>Rhodocyclales</taxon>
        <taxon>Zoogloeaceae</taxon>
        <taxon>Pseudothauera</taxon>
    </lineage>
</organism>
<dbReference type="RefSeq" id="WP_136383144.1">
    <property type="nucleotide sequence ID" value="NZ_SSOD01000001.1"/>
</dbReference>